<dbReference type="InterPro" id="IPR025714">
    <property type="entry name" value="Methyltranfer_dom"/>
</dbReference>
<dbReference type="InterPro" id="IPR052220">
    <property type="entry name" value="METTL25"/>
</dbReference>
<dbReference type="AlphaFoldDB" id="A0A1Y2CIL7"/>
<keyword evidence="3" id="KW-1185">Reference proteome</keyword>
<evidence type="ECO:0000313" key="3">
    <source>
        <dbReference type="Proteomes" id="UP000193642"/>
    </source>
</evidence>
<evidence type="ECO:0000259" key="1">
    <source>
        <dbReference type="Pfam" id="PF13679"/>
    </source>
</evidence>
<dbReference type="PANTHER" id="PTHR12496:SF0">
    <property type="entry name" value="METHYLTRANSFERASE DOMAIN-CONTAINING PROTEIN"/>
    <property type="match status" value="1"/>
</dbReference>
<dbReference type="EMBL" id="MCGO01000015">
    <property type="protein sequence ID" value="ORY46786.1"/>
    <property type="molecule type" value="Genomic_DNA"/>
</dbReference>
<comment type="caution">
    <text evidence="2">The sequence shown here is derived from an EMBL/GenBank/DDBJ whole genome shotgun (WGS) entry which is preliminary data.</text>
</comment>
<dbReference type="Pfam" id="PF13679">
    <property type="entry name" value="Methyltransf_32"/>
    <property type="match status" value="1"/>
</dbReference>
<gene>
    <name evidence="2" type="ORF">BCR33DRAFT_848852</name>
</gene>
<sequence length="519" mass="58668">MPYSFCHLPPAFTTPGVPVETQRAQYLSELVSFISKFQWLSSVHAYDALHEGFFENVWPEDWRHLSEDEHFDSEALIDLVKDGVIQPHWPASLREFIANCQKLKLPRTVNLSDFPSGVLDNLETNITDSSTTSSGMSRKKLHEVERFSRVILERIQTSEFAETARIVDVGAGQGYLTHRLSTEFPCVAVDFDQIQTVGSVSRGNNIKKGFVKDVRGKKDELVAPVVQERKPVIYKTILINAEKLQQLLKELEDEDPAGSNDFVLVGLHACGDLSGPAMLHTFEKLASVKMMAVVPCCFNLLTEPDSPWQVCETHGFPMSKSTRTLTAAHNLTLGYKSRNLSTQTLDSFDREGIQSNLTGHYKRSLLDALLWHFNLDPISKTSTESSVSNTGTERKQHKFRLGKMPVEAYEGGFLPYAVAALERLGLANRLTPKQIQEFLDLPRYKNARNQIFLVHCIKSMLSRVVESLVLMDRFMAIVEMNERTVRSGIEVDVEMLNLFDVDESPRNMVYLAKKQINKL</sequence>
<dbReference type="InterPro" id="IPR029063">
    <property type="entry name" value="SAM-dependent_MTases_sf"/>
</dbReference>
<feature type="domain" description="Methyltransferase" evidence="1">
    <location>
        <begin position="139"/>
        <end position="303"/>
    </location>
</feature>
<dbReference type="PANTHER" id="PTHR12496">
    <property type="entry name" value="CGI-41 METHYLTRANSFERASE"/>
    <property type="match status" value="1"/>
</dbReference>
<dbReference type="OrthoDB" id="10258156at2759"/>
<proteinExistence type="predicted"/>
<protein>
    <recommendedName>
        <fullName evidence="1">Methyltransferase domain-containing protein</fullName>
    </recommendedName>
</protein>
<reference evidence="2 3" key="1">
    <citation type="submission" date="2016-07" db="EMBL/GenBank/DDBJ databases">
        <title>Pervasive Adenine N6-methylation of Active Genes in Fungi.</title>
        <authorList>
            <consortium name="DOE Joint Genome Institute"/>
            <person name="Mondo S.J."/>
            <person name="Dannebaum R.O."/>
            <person name="Kuo R.C."/>
            <person name="Labutti K."/>
            <person name="Haridas S."/>
            <person name="Kuo A."/>
            <person name="Salamov A."/>
            <person name="Ahrendt S.R."/>
            <person name="Lipzen A."/>
            <person name="Sullivan W."/>
            <person name="Andreopoulos W.B."/>
            <person name="Clum A."/>
            <person name="Lindquist E."/>
            <person name="Daum C."/>
            <person name="Ramamoorthy G.K."/>
            <person name="Gryganskyi A."/>
            <person name="Culley D."/>
            <person name="Magnuson J.K."/>
            <person name="James T.Y."/>
            <person name="O'Malley M.A."/>
            <person name="Stajich J.E."/>
            <person name="Spatafora J.W."/>
            <person name="Visel A."/>
            <person name="Grigoriev I.V."/>
        </authorList>
    </citation>
    <scope>NUCLEOTIDE SEQUENCE [LARGE SCALE GENOMIC DNA]</scope>
    <source>
        <strain evidence="2 3">JEL800</strain>
    </source>
</reference>
<name>A0A1Y2CIL7_9FUNG</name>
<accession>A0A1Y2CIL7</accession>
<dbReference type="Proteomes" id="UP000193642">
    <property type="component" value="Unassembled WGS sequence"/>
</dbReference>
<evidence type="ECO:0000313" key="2">
    <source>
        <dbReference type="EMBL" id="ORY46786.1"/>
    </source>
</evidence>
<organism evidence="2 3">
    <name type="scientific">Rhizoclosmatium globosum</name>
    <dbReference type="NCBI Taxonomy" id="329046"/>
    <lineage>
        <taxon>Eukaryota</taxon>
        <taxon>Fungi</taxon>
        <taxon>Fungi incertae sedis</taxon>
        <taxon>Chytridiomycota</taxon>
        <taxon>Chytridiomycota incertae sedis</taxon>
        <taxon>Chytridiomycetes</taxon>
        <taxon>Chytridiales</taxon>
        <taxon>Chytriomycetaceae</taxon>
        <taxon>Rhizoclosmatium</taxon>
    </lineage>
</organism>
<dbReference type="STRING" id="329046.A0A1Y2CIL7"/>
<dbReference type="SUPFAM" id="SSF53335">
    <property type="entry name" value="S-adenosyl-L-methionine-dependent methyltransferases"/>
    <property type="match status" value="1"/>
</dbReference>